<dbReference type="EMBL" id="JAVRHT010000006">
    <property type="protein sequence ID" value="MDT0630892.1"/>
    <property type="molecule type" value="Genomic_DNA"/>
</dbReference>
<proteinExistence type="predicted"/>
<name>A0ABU3BNM7_9BACT</name>
<sequence length="242" mass="25925">MTRRSAAPLQTASPEAASPAPGRFFLCSYWPLVKTLGGRRAVEAYGLPPYANGMSRREPDFEHARPALTSSSRGRGFVPRLSVGDAVVFTTTKGRWGGGAGAHWRLVAVLEVTDRFGTHAEAAAWYQAAGLRPPGNLVVDGNPPLPAPLTLHHGRVHDGGWDAVCRERAAACGVVLACRTRLLGLYDPPAVTQDDWLAVFGGVPNTRTPPQISEAQFDRLLALTDARRAAPARPPRPARRAA</sequence>
<dbReference type="RefSeq" id="WP_311662229.1">
    <property type="nucleotide sequence ID" value="NZ_JAVRHT010000006.1"/>
</dbReference>
<evidence type="ECO:0008006" key="3">
    <source>
        <dbReference type="Google" id="ProtNLM"/>
    </source>
</evidence>
<evidence type="ECO:0000313" key="1">
    <source>
        <dbReference type="EMBL" id="MDT0630892.1"/>
    </source>
</evidence>
<protein>
    <recommendedName>
        <fullName evidence="3">HNH endonuclease</fullName>
    </recommendedName>
</protein>
<comment type="caution">
    <text evidence="1">The sequence shown here is derived from an EMBL/GenBank/DDBJ whole genome shotgun (WGS) entry which is preliminary data.</text>
</comment>
<reference evidence="1 2" key="1">
    <citation type="submission" date="2023-09" db="EMBL/GenBank/DDBJ databases">
        <authorList>
            <person name="Rey-Velasco X."/>
        </authorList>
    </citation>
    <scope>NUCLEOTIDE SEQUENCE [LARGE SCALE GENOMIC DNA]</scope>
    <source>
        <strain evidence="1 2">F394</strain>
    </source>
</reference>
<gene>
    <name evidence="1" type="ORF">RM540_03950</name>
</gene>
<evidence type="ECO:0000313" key="2">
    <source>
        <dbReference type="Proteomes" id="UP001267426"/>
    </source>
</evidence>
<keyword evidence="2" id="KW-1185">Reference proteome</keyword>
<organism evidence="1 2">
    <name type="scientific">Rubrivirga litoralis</name>
    <dbReference type="NCBI Taxonomy" id="3075598"/>
    <lineage>
        <taxon>Bacteria</taxon>
        <taxon>Pseudomonadati</taxon>
        <taxon>Rhodothermota</taxon>
        <taxon>Rhodothermia</taxon>
        <taxon>Rhodothermales</taxon>
        <taxon>Rubricoccaceae</taxon>
        <taxon>Rubrivirga</taxon>
    </lineage>
</organism>
<accession>A0ABU3BNM7</accession>
<dbReference type="Proteomes" id="UP001267426">
    <property type="component" value="Unassembled WGS sequence"/>
</dbReference>